<evidence type="ECO:0000313" key="4">
    <source>
        <dbReference type="Proteomes" id="UP001155500"/>
    </source>
</evidence>
<name>A0A9X4SR28_9PAST</name>
<keyword evidence="2" id="KW-0812">Transmembrane</keyword>
<sequence length="304" mass="35718">MKETKDKFLNNLGNKTIPATESKVLLNKLDENEFIAITPEENQYIQEQAYWNSDYFYKLFAIAKRNFSKEICEHLIEVKRVLQKRGEKGFELTKVQEDLSSDNNQNDTYTNSHISFKQLDKHIDLLKNYVPDIELKNIVAQGDIDAIKNKLLFMLSNQRLATKDILLVISYIRQNIPTFFEAYSVKKFHPAYDENEKSWDDEYFSYQQSYLNHNFSLERLLHLVNVRDFMIENGLSGFNKENIKSTQQTYQYNNQKEQKQRSNQYDNNHNQSTPQDRQNQFIKTIAIIGGAVLAGLLLLLSAFR</sequence>
<keyword evidence="4" id="KW-1185">Reference proteome</keyword>
<evidence type="ECO:0000256" key="2">
    <source>
        <dbReference type="SAM" id="Phobius"/>
    </source>
</evidence>
<evidence type="ECO:0000256" key="1">
    <source>
        <dbReference type="SAM" id="MobiDB-lite"/>
    </source>
</evidence>
<evidence type="ECO:0008006" key="5">
    <source>
        <dbReference type="Google" id="ProtNLM"/>
    </source>
</evidence>
<accession>A0A9X4SR28</accession>
<keyword evidence="2" id="KW-0472">Membrane</keyword>
<feature type="transmembrane region" description="Helical" evidence="2">
    <location>
        <begin position="281"/>
        <end position="303"/>
    </location>
</feature>
<dbReference type="RefSeq" id="WP_279573425.1">
    <property type="nucleotide sequence ID" value="NZ_LWID01000001.1"/>
</dbReference>
<feature type="region of interest" description="Disordered" evidence="1">
    <location>
        <begin position="254"/>
        <end position="276"/>
    </location>
</feature>
<organism evidence="3 4">
    <name type="scientific">Volucribacter amazonae</name>
    <dbReference type="NCBI Taxonomy" id="256731"/>
    <lineage>
        <taxon>Bacteria</taxon>
        <taxon>Pseudomonadati</taxon>
        <taxon>Pseudomonadota</taxon>
        <taxon>Gammaproteobacteria</taxon>
        <taxon>Pasteurellales</taxon>
        <taxon>Pasteurellaceae</taxon>
        <taxon>Volucribacter</taxon>
    </lineage>
</organism>
<dbReference type="Proteomes" id="UP001155500">
    <property type="component" value="Unassembled WGS sequence"/>
</dbReference>
<comment type="caution">
    <text evidence="3">The sequence shown here is derived from an EMBL/GenBank/DDBJ whole genome shotgun (WGS) entry which is preliminary data.</text>
</comment>
<keyword evidence="2" id="KW-1133">Transmembrane helix</keyword>
<gene>
    <name evidence="3" type="ORF">A6A20_10650</name>
</gene>
<reference evidence="3" key="1">
    <citation type="submission" date="2016-03" db="EMBL/GenBank/DDBJ databases">
        <title>Co-evolution between Pasteurellaceae and their hosts.</title>
        <authorList>
            <person name="Hansen M.J."/>
            <person name="Bojesen A.M."/>
            <person name="Planet P."/>
        </authorList>
    </citation>
    <scope>NUCLEOTIDE SEQUENCE</scope>
    <source>
        <strain evidence="3">146/S8/89</strain>
    </source>
</reference>
<dbReference type="EMBL" id="LWID01000001">
    <property type="protein sequence ID" value="MDG6896066.1"/>
    <property type="molecule type" value="Genomic_DNA"/>
</dbReference>
<dbReference type="AlphaFoldDB" id="A0A9X4SR28"/>
<evidence type="ECO:0000313" key="3">
    <source>
        <dbReference type="EMBL" id="MDG6896066.1"/>
    </source>
</evidence>
<proteinExistence type="predicted"/>
<protein>
    <recommendedName>
        <fullName evidence="5">Transmembrane protein</fullName>
    </recommendedName>
</protein>